<dbReference type="AlphaFoldDB" id="A0AA46DZ11"/>
<reference evidence="2 3" key="1">
    <citation type="submission" date="2019-03" db="EMBL/GenBank/DDBJ databases">
        <title>Genomic Encyclopedia of Type Strains, Phase IV (KMG-IV): sequencing the most valuable type-strain genomes for metagenomic binning, comparative biology and taxonomic classification.</title>
        <authorList>
            <person name="Goeker M."/>
        </authorList>
    </citation>
    <scope>NUCLEOTIDE SEQUENCE [LARGE SCALE GENOMIC DNA]</scope>
    <source>
        <strain evidence="2 3">DSM 100055</strain>
    </source>
</reference>
<dbReference type="Proteomes" id="UP000294678">
    <property type="component" value="Unassembled WGS sequence"/>
</dbReference>
<evidence type="ECO:0000313" key="2">
    <source>
        <dbReference type="EMBL" id="TDT71420.1"/>
    </source>
</evidence>
<sequence>MKKILLFITFLILTISCSNTQKSFKTKIDEKVKTTENLDIIDLGIKEVKKSENSYWYDNFSAFRESYKKFKINSDLFLGIGGIYLTQEKALESAKKNGEENIKNSLSVSGLTKENFGNIIDTVLEVHNVKYKGEEVLGYKYTILLEVNKVSAVQKVEERTKLIQESKKALTEKEKKALEYENKGDISLKEKNYLKAIINYKNAKAIYAEIENDEQEKKIDEKIALVNQIKLKEKEEYEKEQLEYKKQINKLELLTNPNKFDLIRLKDLYLKTRQIKQAEEIEKKIQDIIEKEEVLIKKNEIRNYIKSFTKDGYYESNYIVYFDNYKKYFDDNILNKKLLKSEIEKEILEDNLAIVFPKSISNTKNLDIFIDELSYKYNKSPSAYESDDRINDYSIYKYKTWNIIKVENLKIITEKGRYGYKALFSVRYTYFDFKNNTKKEVNIPLTRSIYTDYTTEEQAILEVIKNLLSKY</sequence>
<feature type="coiled-coil region" evidence="1">
    <location>
        <begin position="212"/>
        <end position="298"/>
    </location>
</feature>
<gene>
    <name evidence="2" type="ORF">EV215_0793</name>
</gene>
<keyword evidence="3" id="KW-1185">Reference proteome</keyword>
<dbReference type="RefSeq" id="WP_134112685.1">
    <property type="nucleotide sequence ID" value="NZ_SOBG01000003.1"/>
</dbReference>
<keyword evidence="1" id="KW-0175">Coiled coil</keyword>
<organism evidence="2 3">
    <name type="scientific">Hypnocyclicus thermotrophus</name>
    <dbReference type="NCBI Taxonomy" id="1627895"/>
    <lineage>
        <taxon>Bacteria</taxon>
        <taxon>Fusobacteriati</taxon>
        <taxon>Fusobacteriota</taxon>
        <taxon>Fusobacteriia</taxon>
        <taxon>Fusobacteriales</taxon>
        <taxon>Fusobacteriaceae</taxon>
        <taxon>Hypnocyclicus</taxon>
    </lineage>
</organism>
<evidence type="ECO:0000313" key="3">
    <source>
        <dbReference type="Proteomes" id="UP000294678"/>
    </source>
</evidence>
<name>A0AA46DZ11_9FUSO</name>
<feature type="coiled-coil region" evidence="1">
    <location>
        <begin position="153"/>
        <end position="183"/>
    </location>
</feature>
<evidence type="ECO:0000256" key="1">
    <source>
        <dbReference type="SAM" id="Coils"/>
    </source>
</evidence>
<dbReference type="EMBL" id="SOBG01000003">
    <property type="protein sequence ID" value="TDT71420.1"/>
    <property type="molecule type" value="Genomic_DNA"/>
</dbReference>
<accession>A0AA46DZ11</accession>
<dbReference type="PROSITE" id="PS51257">
    <property type="entry name" value="PROKAR_LIPOPROTEIN"/>
    <property type="match status" value="1"/>
</dbReference>
<evidence type="ECO:0008006" key="4">
    <source>
        <dbReference type="Google" id="ProtNLM"/>
    </source>
</evidence>
<comment type="caution">
    <text evidence="2">The sequence shown here is derived from an EMBL/GenBank/DDBJ whole genome shotgun (WGS) entry which is preliminary data.</text>
</comment>
<protein>
    <recommendedName>
        <fullName evidence="4">Lipoprotein</fullName>
    </recommendedName>
</protein>
<proteinExistence type="predicted"/>